<feature type="coiled-coil region" evidence="1">
    <location>
        <begin position="177"/>
        <end position="204"/>
    </location>
</feature>
<dbReference type="Pfam" id="PF14362">
    <property type="entry name" value="DUF4407"/>
    <property type="match status" value="1"/>
</dbReference>
<evidence type="ECO:0000313" key="4">
    <source>
        <dbReference type="Proteomes" id="UP000006241"/>
    </source>
</evidence>
<organism evidence="3 4">
    <name type="scientific">Sphingobacterium spiritivorum ATCC 33300</name>
    <dbReference type="NCBI Taxonomy" id="525372"/>
    <lineage>
        <taxon>Bacteria</taxon>
        <taxon>Pseudomonadati</taxon>
        <taxon>Bacteroidota</taxon>
        <taxon>Sphingobacteriia</taxon>
        <taxon>Sphingobacteriales</taxon>
        <taxon>Sphingobacteriaceae</taxon>
        <taxon>Sphingobacterium</taxon>
    </lineage>
</organism>
<feature type="transmembrane region" description="Helical" evidence="2">
    <location>
        <begin position="36"/>
        <end position="58"/>
    </location>
</feature>
<name>C2FT47_SPHSI</name>
<reference evidence="3 4" key="1">
    <citation type="submission" date="2009-01" db="EMBL/GenBank/DDBJ databases">
        <authorList>
            <person name="Qin X."/>
            <person name="Bachman B."/>
            <person name="Battles P."/>
            <person name="Bell A."/>
            <person name="Bess C."/>
            <person name="Bickham C."/>
            <person name="Chaboub L."/>
            <person name="Chen D."/>
            <person name="Coyle M."/>
            <person name="Deiros D.R."/>
            <person name="Dinh H."/>
            <person name="Forbes L."/>
            <person name="Fowler G."/>
            <person name="Francisco L."/>
            <person name="Fu Q."/>
            <person name="Gubbala S."/>
            <person name="Hale W."/>
            <person name="Han Y."/>
            <person name="Hemphill L."/>
            <person name="Highlander S.K."/>
            <person name="Hirani K."/>
            <person name="Hogues M."/>
            <person name="Jackson L."/>
            <person name="Jakkamsetti A."/>
            <person name="Javaid M."/>
            <person name="Jiang H."/>
            <person name="Korchina V."/>
            <person name="Kovar C."/>
            <person name="Lara F."/>
            <person name="Lee S."/>
            <person name="Mata R."/>
            <person name="Mathew T."/>
            <person name="Moen C."/>
            <person name="Morales K."/>
            <person name="Munidasa M."/>
            <person name="Nazareth L."/>
            <person name="Ngo R."/>
            <person name="Nguyen L."/>
            <person name="Okwuonu G."/>
            <person name="Ongeri F."/>
            <person name="Patil S."/>
            <person name="Petrosino J."/>
            <person name="Pham C."/>
            <person name="Pham P."/>
            <person name="Pu L.-L."/>
            <person name="Puazo M."/>
            <person name="Raj R."/>
            <person name="Reid J."/>
            <person name="Rouhana J."/>
            <person name="Saada N."/>
            <person name="Shang Y."/>
            <person name="Simmons D."/>
            <person name="Thornton R."/>
            <person name="Warren J."/>
            <person name="Weissenberger G."/>
            <person name="Zhang J."/>
            <person name="Zhang L."/>
            <person name="Zhou C."/>
            <person name="Zhu D."/>
            <person name="Muzny D."/>
            <person name="Worley K."/>
            <person name="Gibbs R."/>
        </authorList>
    </citation>
    <scope>NUCLEOTIDE SEQUENCE [LARGE SCALE GENOMIC DNA]</scope>
    <source>
        <strain evidence="3 4">ATCC 33300</strain>
    </source>
</reference>
<dbReference type="HOGENOM" id="CLU_855022_0_0_10"/>
<proteinExistence type="predicted"/>
<evidence type="ECO:0008006" key="5">
    <source>
        <dbReference type="Google" id="ProtNLM"/>
    </source>
</evidence>
<accession>C2FT47</accession>
<evidence type="ECO:0000256" key="1">
    <source>
        <dbReference type="SAM" id="Coils"/>
    </source>
</evidence>
<keyword evidence="2" id="KW-0472">Membrane</keyword>
<feature type="transmembrane region" description="Helical" evidence="2">
    <location>
        <begin position="227"/>
        <end position="249"/>
    </location>
</feature>
<dbReference type="EMBL" id="ACHB01000009">
    <property type="protein sequence ID" value="EEI93881.1"/>
    <property type="molecule type" value="Genomic_DNA"/>
</dbReference>
<sequence>MGKLHYPNVIKEKSIVSLIGIDYYLLKKSKHNLIKFYISGILIILILFISFFSVFYGFELMFKMWYAELLFSLFFSLMFCNIYVFLIQTFSKEVFPGPKLKFFNLSNISRVGFVLLIGFLIAQPIKIFFLRDQLKIDIRKHKMELYQNFCLTNKNLYISEINKLNLKKKHYMLFGENTSMLNQLTKIEEQLNDINNRIDQANTAAFEKINRSDFFIKRIEIAGRYRLGVLINVLILIIFCAPLLLIYSISGNRGYYQLKKEKDRELVIREYENFKENYTNTFVLKYGLFGVSFYEPYIDPPFNTIRKQNPYYRSQDDFLKQFPND</sequence>
<gene>
    <name evidence="3" type="ORF">HMPREF0765_0503</name>
</gene>
<evidence type="ECO:0000256" key="2">
    <source>
        <dbReference type="SAM" id="Phobius"/>
    </source>
</evidence>
<dbReference type="InterPro" id="IPR025519">
    <property type="entry name" value="DUF4407"/>
</dbReference>
<keyword evidence="2" id="KW-1133">Transmembrane helix</keyword>
<keyword evidence="1" id="KW-0175">Coiled coil</keyword>
<dbReference type="AlphaFoldDB" id="C2FT47"/>
<protein>
    <recommendedName>
        <fullName evidence="5">DUF4407 domain-containing protein</fullName>
    </recommendedName>
</protein>
<evidence type="ECO:0000313" key="3">
    <source>
        <dbReference type="EMBL" id="EEI93881.1"/>
    </source>
</evidence>
<keyword evidence="2" id="KW-0812">Transmembrane</keyword>
<feature type="transmembrane region" description="Helical" evidence="2">
    <location>
        <begin position="111"/>
        <end position="130"/>
    </location>
</feature>
<dbReference type="RefSeq" id="WP_003011931.1">
    <property type="nucleotide sequence ID" value="NZ_GG668635.1"/>
</dbReference>
<dbReference type="Proteomes" id="UP000006241">
    <property type="component" value="Unassembled WGS sequence"/>
</dbReference>
<feature type="transmembrane region" description="Helical" evidence="2">
    <location>
        <begin position="70"/>
        <end position="91"/>
    </location>
</feature>
<comment type="caution">
    <text evidence="3">The sequence shown here is derived from an EMBL/GenBank/DDBJ whole genome shotgun (WGS) entry which is preliminary data.</text>
</comment>